<dbReference type="Gene3D" id="3.30.70.920">
    <property type="match status" value="1"/>
</dbReference>
<dbReference type="PANTHER" id="PTHR30154">
    <property type="entry name" value="LEUCINE-RESPONSIVE REGULATORY PROTEIN"/>
    <property type="match status" value="1"/>
</dbReference>
<evidence type="ECO:0000256" key="1">
    <source>
        <dbReference type="ARBA" id="ARBA00023015"/>
    </source>
</evidence>
<dbReference type="RefSeq" id="WP_116704675.1">
    <property type="nucleotide sequence ID" value="NZ_DBEZNG010000015.1"/>
</dbReference>
<proteinExistence type="predicted"/>
<organism evidence="5 6">
    <name type="scientific">Agathobaculum butyriciproducens</name>
    <dbReference type="NCBI Taxonomy" id="1628085"/>
    <lineage>
        <taxon>Bacteria</taxon>
        <taxon>Bacillati</taxon>
        <taxon>Bacillota</taxon>
        <taxon>Clostridia</taxon>
        <taxon>Eubacteriales</taxon>
        <taxon>Butyricicoccaceae</taxon>
        <taxon>Agathobaculum</taxon>
    </lineage>
</organism>
<dbReference type="InterPro" id="IPR011008">
    <property type="entry name" value="Dimeric_a/b-barrel"/>
</dbReference>
<evidence type="ECO:0000256" key="3">
    <source>
        <dbReference type="ARBA" id="ARBA00023163"/>
    </source>
</evidence>
<dbReference type="InterPro" id="IPR011991">
    <property type="entry name" value="ArsR-like_HTH"/>
</dbReference>
<dbReference type="Gene3D" id="1.10.10.10">
    <property type="entry name" value="Winged helix-like DNA-binding domain superfamily/Winged helix DNA-binding domain"/>
    <property type="match status" value="1"/>
</dbReference>
<dbReference type="InterPro" id="IPR036390">
    <property type="entry name" value="WH_DNA-bd_sf"/>
</dbReference>
<feature type="domain" description="HTH asnC-type" evidence="4">
    <location>
        <begin position="1"/>
        <end position="62"/>
    </location>
</feature>
<gene>
    <name evidence="5" type="ORF">LKD22_11155</name>
</gene>
<dbReference type="PROSITE" id="PS50956">
    <property type="entry name" value="HTH_ASNC_2"/>
    <property type="match status" value="1"/>
</dbReference>
<keyword evidence="3" id="KW-0804">Transcription</keyword>
<dbReference type="GO" id="GO:0005829">
    <property type="term" value="C:cytosol"/>
    <property type="evidence" value="ECO:0007669"/>
    <property type="project" value="TreeGrafter"/>
</dbReference>
<dbReference type="Proteomes" id="UP001298753">
    <property type="component" value="Unassembled WGS sequence"/>
</dbReference>
<evidence type="ECO:0000313" key="5">
    <source>
        <dbReference type="EMBL" id="MCC2177674.1"/>
    </source>
</evidence>
<keyword evidence="1" id="KW-0805">Transcription regulation</keyword>
<keyword evidence="2" id="KW-0238">DNA-binding</keyword>
<dbReference type="Pfam" id="PF13412">
    <property type="entry name" value="HTH_24"/>
    <property type="match status" value="1"/>
</dbReference>
<dbReference type="InterPro" id="IPR000485">
    <property type="entry name" value="AsnC-type_HTH_dom"/>
</dbReference>
<evidence type="ECO:0000256" key="2">
    <source>
        <dbReference type="ARBA" id="ARBA00023125"/>
    </source>
</evidence>
<dbReference type="EMBL" id="JAJEPX010000045">
    <property type="protein sequence ID" value="MCC2177674.1"/>
    <property type="molecule type" value="Genomic_DNA"/>
</dbReference>
<dbReference type="PRINTS" id="PR00033">
    <property type="entry name" value="HTHASNC"/>
</dbReference>
<dbReference type="CDD" id="cd00090">
    <property type="entry name" value="HTH_ARSR"/>
    <property type="match status" value="1"/>
</dbReference>
<dbReference type="AlphaFoldDB" id="A0AAW4W473"/>
<dbReference type="Pfam" id="PF01037">
    <property type="entry name" value="AsnC_trans_reg"/>
    <property type="match status" value="1"/>
</dbReference>
<comment type="caution">
    <text evidence="5">The sequence shown here is derived from an EMBL/GenBank/DDBJ whole genome shotgun (WGS) entry which is preliminary data.</text>
</comment>
<sequence length="143" mass="16000">MDEIDLKLLRLLQKNARTPIKALAGEVRLSSPAVSARIERLEKQGVIRAYTLDLDPLQLGHHILAYIHLDMQPTQKEEFYPFIAACSNVLECNCVTGNYSMLIKVSFASTQELDGFIGRLQKFGKTETQIVFSSPVPPRAIVV</sequence>
<accession>A0AAW4W473</accession>
<dbReference type="GO" id="GO:0043565">
    <property type="term" value="F:sequence-specific DNA binding"/>
    <property type="evidence" value="ECO:0007669"/>
    <property type="project" value="InterPro"/>
</dbReference>
<dbReference type="InterPro" id="IPR019887">
    <property type="entry name" value="Tscrpt_reg_AsnC/Lrp_C"/>
</dbReference>
<evidence type="ECO:0000313" key="6">
    <source>
        <dbReference type="Proteomes" id="UP001298753"/>
    </source>
</evidence>
<dbReference type="InterPro" id="IPR036388">
    <property type="entry name" value="WH-like_DNA-bd_sf"/>
</dbReference>
<dbReference type="SUPFAM" id="SSF46785">
    <property type="entry name" value="Winged helix' DNA-binding domain"/>
    <property type="match status" value="1"/>
</dbReference>
<dbReference type="SMART" id="SM00344">
    <property type="entry name" value="HTH_ASNC"/>
    <property type="match status" value="1"/>
</dbReference>
<name>A0AAW4W473_9FIRM</name>
<reference evidence="5 6" key="1">
    <citation type="submission" date="2021-10" db="EMBL/GenBank/DDBJ databases">
        <title>Anaerobic single-cell dispensing facilitates the cultivation of human gut bacteria.</title>
        <authorList>
            <person name="Afrizal A."/>
        </authorList>
    </citation>
    <scope>NUCLEOTIDE SEQUENCE [LARGE SCALE GENOMIC DNA]</scope>
    <source>
        <strain evidence="5 6">CLA-AA-H270</strain>
    </source>
</reference>
<protein>
    <submittedName>
        <fullName evidence="5">Lrp/AsnC family transcriptional regulator</fullName>
    </submittedName>
</protein>
<dbReference type="SUPFAM" id="SSF54909">
    <property type="entry name" value="Dimeric alpha+beta barrel"/>
    <property type="match status" value="1"/>
</dbReference>
<dbReference type="InterPro" id="IPR019888">
    <property type="entry name" value="Tscrpt_reg_AsnC-like"/>
</dbReference>
<keyword evidence="6" id="KW-1185">Reference proteome</keyword>
<dbReference type="GeneID" id="98659517"/>
<dbReference type="GO" id="GO:0043200">
    <property type="term" value="P:response to amino acid"/>
    <property type="evidence" value="ECO:0007669"/>
    <property type="project" value="TreeGrafter"/>
</dbReference>
<evidence type="ECO:0000259" key="4">
    <source>
        <dbReference type="PROSITE" id="PS50956"/>
    </source>
</evidence>
<dbReference type="PANTHER" id="PTHR30154:SF53">
    <property type="entry name" value="HTH-TYPE TRANSCRIPTIONAL REGULATOR LRPC"/>
    <property type="match status" value="1"/>
</dbReference>